<comment type="caution">
    <text evidence="12">The sequence shown here is derived from an EMBL/GenBank/DDBJ whole genome shotgun (WGS) entry which is preliminary data.</text>
</comment>
<keyword evidence="8 10" id="KW-0520">NAD</keyword>
<comment type="pathway">
    <text evidence="2 10">Cofactor biosynthesis; NAD(+) biosynthesis; deamido-NAD(+) from nicotinate D-ribonucleotide: step 1/1.</text>
</comment>
<accession>A0A069RAK8</accession>
<comment type="similarity">
    <text evidence="10">Belongs to the NadD family.</text>
</comment>
<dbReference type="EMBL" id="JJMM01000026">
    <property type="protein sequence ID" value="KDR94076.1"/>
    <property type="molecule type" value="Genomic_DNA"/>
</dbReference>
<dbReference type="GO" id="GO:0004515">
    <property type="term" value="F:nicotinate-nucleotide adenylyltransferase activity"/>
    <property type="evidence" value="ECO:0007669"/>
    <property type="project" value="UniProtKB-UniRule"/>
</dbReference>
<dbReference type="Proteomes" id="UP000027946">
    <property type="component" value="Unassembled WGS sequence"/>
</dbReference>
<gene>
    <name evidence="10 12" type="primary">nadD</name>
    <name evidence="12" type="ORF">CLIT_23c03480</name>
</gene>
<dbReference type="InterPro" id="IPR005248">
    <property type="entry name" value="NadD/NMNAT"/>
</dbReference>
<protein>
    <recommendedName>
        <fullName evidence="10">Probable nicotinate-nucleotide adenylyltransferase</fullName>
        <ecNumber evidence="10">2.7.7.18</ecNumber>
    </recommendedName>
    <alternativeName>
        <fullName evidence="10">Deamido-NAD(+) diphosphorylase</fullName>
    </alternativeName>
    <alternativeName>
        <fullName evidence="10">Deamido-NAD(+) pyrophosphorylase</fullName>
    </alternativeName>
    <alternativeName>
        <fullName evidence="10">Nicotinate mononucleotide adenylyltransferase</fullName>
        <shortName evidence="10">NaMN adenylyltransferase</shortName>
    </alternativeName>
</protein>
<keyword evidence="6 10" id="KW-0547">Nucleotide-binding</keyword>
<dbReference type="OrthoDB" id="5295945at2"/>
<dbReference type="InterPro" id="IPR004821">
    <property type="entry name" value="Cyt_trans-like"/>
</dbReference>
<dbReference type="NCBIfam" id="TIGR00125">
    <property type="entry name" value="cyt_tran_rel"/>
    <property type="match status" value="1"/>
</dbReference>
<comment type="catalytic activity">
    <reaction evidence="9 10">
        <text>nicotinate beta-D-ribonucleotide + ATP + H(+) = deamido-NAD(+) + diphosphate</text>
        <dbReference type="Rhea" id="RHEA:22860"/>
        <dbReference type="ChEBI" id="CHEBI:15378"/>
        <dbReference type="ChEBI" id="CHEBI:30616"/>
        <dbReference type="ChEBI" id="CHEBI:33019"/>
        <dbReference type="ChEBI" id="CHEBI:57502"/>
        <dbReference type="ChEBI" id="CHEBI:58437"/>
        <dbReference type="EC" id="2.7.7.18"/>
    </reaction>
</comment>
<dbReference type="InterPro" id="IPR014729">
    <property type="entry name" value="Rossmann-like_a/b/a_fold"/>
</dbReference>
<dbReference type="AlphaFoldDB" id="A0A069RAK8"/>
<feature type="domain" description="Cytidyltransferase-like" evidence="11">
    <location>
        <begin position="9"/>
        <end position="177"/>
    </location>
</feature>
<dbReference type="STRING" id="1121324.CLIT_23c03480"/>
<evidence type="ECO:0000259" key="11">
    <source>
        <dbReference type="Pfam" id="PF01467"/>
    </source>
</evidence>
<dbReference type="eggNOG" id="COG1057">
    <property type="taxonomic scope" value="Bacteria"/>
</dbReference>
<keyword evidence="4 10" id="KW-0808">Transferase</keyword>
<keyword evidence="5 10" id="KW-0548">Nucleotidyltransferase</keyword>
<evidence type="ECO:0000313" key="13">
    <source>
        <dbReference type="Proteomes" id="UP000027946"/>
    </source>
</evidence>
<keyword evidence="7 10" id="KW-0067">ATP-binding</keyword>
<dbReference type="CDD" id="cd02165">
    <property type="entry name" value="NMNAT"/>
    <property type="match status" value="1"/>
</dbReference>
<evidence type="ECO:0000256" key="5">
    <source>
        <dbReference type="ARBA" id="ARBA00022695"/>
    </source>
</evidence>
<dbReference type="PANTHER" id="PTHR39321">
    <property type="entry name" value="NICOTINATE-NUCLEOTIDE ADENYLYLTRANSFERASE-RELATED"/>
    <property type="match status" value="1"/>
</dbReference>
<proteinExistence type="inferred from homology"/>
<keyword evidence="3 10" id="KW-0662">Pyridine nucleotide biosynthesis</keyword>
<evidence type="ECO:0000256" key="1">
    <source>
        <dbReference type="ARBA" id="ARBA00002324"/>
    </source>
</evidence>
<dbReference type="GO" id="GO:0005524">
    <property type="term" value="F:ATP binding"/>
    <property type="evidence" value="ECO:0007669"/>
    <property type="project" value="UniProtKB-KW"/>
</dbReference>
<dbReference type="NCBIfam" id="TIGR00482">
    <property type="entry name" value="nicotinate (nicotinamide) nucleotide adenylyltransferase"/>
    <property type="match status" value="1"/>
</dbReference>
<evidence type="ECO:0000256" key="9">
    <source>
        <dbReference type="ARBA" id="ARBA00048721"/>
    </source>
</evidence>
<evidence type="ECO:0000256" key="4">
    <source>
        <dbReference type="ARBA" id="ARBA00022679"/>
    </source>
</evidence>
<name>A0A069RAK8_PEPLI</name>
<keyword evidence="13" id="KW-1185">Reference proteome</keyword>
<evidence type="ECO:0000256" key="3">
    <source>
        <dbReference type="ARBA" id="ARBA00022642"/>
    </source>
</evidence>
<dbReference type="PANTHER" id="PTHR39321:SF3">
    <property type="entry name" value="PHOSPHOPANTETHEINE ADENYLYLTRANSFERASE"/>
    <property type="match status" value="1"/>
</dbReference>
<evidence type="ECO:0000256" key="10">
    <source>
        <dbReference type="HAMAP-Rule" id="MF_00244"/>
    </source>
</evidence>
<dbReference type="Gene3D" id="3.40.50.620">
    <property type="entry name" value="HUPs"/>
    <property type="match status" value="1"/>
</dbReference>
<reference evidence="12 13" key="1">
    <citation type="submission" date="2014-03" db="EMBL/GenBank/DDBJ databases">
        <title>Genome sequence of Clostridium litorale W6, DSM 5388.</title>
        <authorList>
            <person name="Poehlein A."/>
            <person name="Jagirdar A."/>
            <person name="Khonsari B."/>
            <person name="Chibani C.M."/>
            <person name="Gutierrez Gutierrez D.A."/>
            <person name="Davydova E."/>
            <person name="Alghaithi H.S."/>
            <person name="Nair K.P."/>
            <person name="Dhamotharan K."/>
            <person name="Chandran L."/>
            <person name="G W."/>
            <person name="Daniel R."/>
        </authorList>
    </citation>
    <scope>NUCLEOTIDE SEQUENCE [LARGE SCALE GENOMIC DNA]</scope>
    <source>
        <strain evidence="12 13">W6</strain>
    </source>
</reference>
<sequence length="203" mass="23509">MDDKIKIGIMGGTFDPIHYGHLATAEAVRKKYGLEKVLFIPSGNPPHKTDRDITSKSHRYNMSILATVSNDFFEVSDVEIQKDRLSYTVDTLLELSEKNPNAQYYLIMGADAFCDIETWSRVEKLFELSKVVGATRPGIDMDDFKRNITKIQQKYKTQILHVHVPSLDISSTDIRDRIKYGMTIKYLLPENVEKYIYKYNLYR</sequence>
<evidence type="ECO:0000256" key="7">
    <source>
        <dbReference type="ARBA" id="ARBA00022840"/>
    </source>
</evidence>
<evidence type="ECO:0000256" key="2">
    <source>
        <dbReference type="ARBA" id="ARBA00005019"/>
    </source>
</evidence>
<dbReference type="SUPFAM" id="SSF52374">
    <property type="entry name" value="Nucleotidylyl transferase"/>
    <property type="match status" value="1"/>
</dbReference>
<evidence type="ECO:0000313" key="12">
    <source>
        <dbReference type="EMBL" id="KDR94076.1"/>
    </source>
</evidence>
<dbReference type="RefSeq" id="WP_038267904.1">
    <property type="nucleotide sequence ID" value="NZ_FSRH01000003.1"/>
</dbReference>
<organism evidence="12 13">
    <name type="scientific">Peptoclostridium litorale DSM 5388</name>
    <dbReference type="NCBI Taxonomy" id="1121324"/>
    <lineage>
        <taxon>Bacteria</taxon>
        <taxon>Bacillati</taxon>
        <taxon>Bacillota</taxon>
        <taxon>Clostridia</taxon>
        <taxon>Peptostreptococcales</taxon>
        <taxon>Peptoclostridiaceae</taxon>
        <taxon>Peptoclostridium</taxon>
    </lineage>
</organism>
<dbReference type="EC" id="2.7.7.18" evidence="10"/>
<comment type="function">
    <text evidence="1 10">Catalyzes the reversible adenylation of nicotinate mononucleotide (NaMN) to nicotinic acid adenine dinucleotide (NaAD).</text>
</comment>
<dbReference type="Pfam" id="PF01467">
    <property type="entry name" value="CTP_transf_like"/>
    <property type="match status" value="1"/>
</dbReference>
<dbReference type="HAMAP" id="MF_00244">
    <property type="entry name" value="NaMN_adenylyltr"/>
    <property type="match status" value="1"/>
</dbReference>
<dbReference type="UniPathway" id="UPA00253">
    <property type="reaction ID" value="UER00332"/>
</dbReference>
<dbReference type="NCBIfam" id="NF000840">
    <property type="entry name" value="PRK00071.1-3"/>
    <property type="match status" value="1"/>
</dbReference>
<evidence type="ECO:0000256" key="8">
    <source>
        <dbReference type="ARBA" id="ARBA00023027"/>
    </source>
</evidence>
<evidence type="ECO:0000256" key="6">
    <source>
        <dbReference type="ARBA" id="ARBA00022741"/>
    </source>
</evidence>
<dbReference type="GO" id="GO:0009435">
    <property type="term" value="P:NAD+ biosynthetic process"/>
    <property type="evidence" value="ECO:0007669"/>
    <property type="project" value="UniProtKB-UniRule"/>
</dbReference>